<sequence>MDEHGHEDRHEHRAEVGRGQASRAGLTPLTDDECLALLSRAEVGRIAWCTSRGPVVLPVNIRLVGHAVLIRASGLSAMVAKIDAERVAVQVDHLDADRREGWSVLARGRAEVSFGPPTPGSPEPWPPGERSAAVRVTVDELSGRRLTAGQ</sequence>
<dbReference type="EMBL" id="JACHWR010000001">
    <property type="protein sequence ID" value="MBB3040224.1"/>
    <property type="molecule type" value="Genomic_DNA"/>
</dbReference>
<evidence type="ECO:0000256" key="1">
    <source>
        <dbReference type="SAM" id="MobiDB-lite"/>
    </source>
</evidence>
<feature type="region of interest" description="Disordered" evidence="1">
    <location>
        <begin position="1"/>
        <end position="25"/>
    </location>
</feature>
<dbReference type="InterPro" id="IPR012349">
    <property type="entry name" value="Split_barrel_FMN-bd"/>
</dbReference>
<dbReference type="AlphaFoldDB" id="A0A7W4VR75"/>
<protein>
    <recommendedName>
        <fullName evidence="4">Pyridoxamine 5'-phosphate oxidase family protein</fullName>
    </recommendedName>
</protein>
<accession>A0A7W4VR75</accession>
<evidence type="ECO:0000313" key="3">
    <source>
        <dbReference type="Proteomes" id="UP000589626"/>
    </source>
</evidence>
<name>A0A7W4VR75_9ACTN</name>
<organism evidence="2 3">
    <name type="scientific">Nocardioides soli</name>
    <dbReference type="NCBI Taxonomy" id="1036020"/>
    <lineage>
        <taxon>Bacteria</taxon>
        <taxon>Bacillati</taxon>
        <taxon>Actinomycetota</taxon>
        <taxon>Actinomycetes</taxon>
        <taxon>Propionibacteriales</taxon>
        <taxon>Nocardioidaceae</taxon>
        <taxon>Nocardioides</taxon>
    </lineage>
</organism>
<feature type="compositionally biased region" description="Pro residues" evidence="1">
    <location>
        <begin position="116"/>
        <end position="127"/>
    </location>
</feature>
<dbReference type="SUPFAM" id="SSF50475">
    <property type="entry name" value="FMN-binding split barrel"/>
    <property type="match status" value="1"/>
</dbReference>
<gene>
    <name evidence="2" type="ORF">FHU40_000025</name>
</gene>
<dbReference type="Pfam" id="PF12900">
    <property type="entry name" value="Pyridox_ox_2"/>
    <property type="match status" value="1"/>
</dbReference>
<reference evidence="2 3" key="1">
    <citation type="submission" date="2020-08" db="EMBL/GenBank/DDBJ databases">
        <title>Sequencing the genomes of 1000 actinobacteria strains.</title>
        <authorList>
            <person name="Klenk H.-P."/>
        </authorList>
    </citation>
    <scope>NUCLEOTIDE SEQUENCE [LARGE SCALE GENOMIC DNA]</scope>
    <source>
        <strain evidence="2 3">DSM 105498</strain>
    </source>
</reference>
<feature type="region of interest" description="Disordered" evidence="1">
    <location>
        <begin position="111"/>
        <end position="131"/>
    </location>
</feature>
<keyword evidence="3" id="KW-1185">Reference proteome</keyword>
<dbReference type="Proteomes" id="UP000589626">
    <property type="component" value="Unassembled WGS sequence"/>
</dbReference>
<comment type="caution">
    <text evidence="2">The sequence shown here is derived from an EMBL/GenBank/DDBJ whole genome shotgun (WGS) entry which is preliminary data.</text>
</comment>
<dbReference type="InterPro" id="IPR024747">
    <property type="entry name" value="Pyridox_Oxase-rel"/>
</dbReference>
<evidence type="ECO:0008006" key="4">
    <source>
        <dbReference type="Google" id="ProtNLM"/>
    </source>
</evidence>
<proteinExistence type="predicted"/>
<dbReference type="RefSeq" id="WP_183590279.1">
    <property type="nucleotide sequence ID" value="NZ_JACHWR010000001.1"/>
</dbReference>
<feature type="compositionally biased region" description="Basic and acidic residues" evidence="1">
    <location>
        <begin position="1"/>
        <end position="16"/>
    </location>
</feature>
<evidence type="ECO:0000313" key="2">
    <source>
        <dbReference type="EMBL" id="MBB3040224.1"/>
    </source>
</evidence>
<dbReference type="Gene3D" id="2.30.110.10">
    <property type="entry name" value="Electron Transport, Fmn-binding Protein, Chain A"/>
    <property type="match status" value="1"/>
</dbReference>